<protein>
    <submittedName>
        <fullName evidence="2">Thiamine-phosphate synthase</fullName>
        <ecNumber evidence="2">2.5.1.3</ecNumber>
    </submittedName>
</protein>
<reference evidence="2" key="1">
    <citation type="submission" date="2016-10" db="EMBL/GenBank/DDBJ databases">
        <title>Sequence of Gallionella enrichment culture.</title>
        <authorList>
            <person name="Poehlein A."/>
            <person name="Muehling M."/>
            <person name="Daniel R."/>
        </authorList>
    </citation>
    <scope>NUCLEOTIDE SEQUENCE</scope>
</reference>
<dbReference type="InterPro" id="IPR036206">
    <property type="entry name" value="ThiamineP_synth_sf"/>
</dbReference>
<dbReference type="Gene3D" id="3.20.20.70">
    <property type="entry name" value="Aldolase class I"/>
    <property type="match status" value="1"/>
</dbReference>
<dbReference type="InterPro" id="IPR013785">
    <property type="entry name" value="Aldolase_TIM"/>
</dbReference>
<dbReference type="Pfam" id="PF02581">
    <property type="entry name" value="TMP-TENI"/>
    <property type="match status" value="1"/>
</dbReference>
<dbReference type="CDD" id="cd00564">
    <property type="entry name" value="TMP_TenI"/>
    <property type="match status" value="1"/>
</dbReference>
<dbReference type="EC" id="2.5.1.3" evidence="2"/>
<name>A0A1J5SJF8_9ZZZZ</name>
<evidence type="ECO:0000313" key="2">
    <source>
        <dbReference type="EMBL" id="OIR08075.1"/>
    </source>
</evidence>
<keyword evidence="2" id="KW-0808">Transferase</keyword>
<dbReference type="EMBL" id="MLJW01000034">
    <property type="protein sequence ID" value="OIR08075.1"/>
    <property type="molecule type" value="Genomic_DNA"/>
</dbReference>
<accession>A0A1J5SJF8</accession>
<dbReference type="GO" id="GO:0004789">
    <property type="term" value="F:thiamine-phosphate diphosphorylase activity"/>
    <property type="evidence" value="ECO:0007669"/>
    <property type="project" value="UniProtKB-EC"/>
</dbReference>
<gene>
    <name evidence="2" type="primary">thiE_4</name>
    <name evidence="2" type="ORF">GALL_99410</name>
</gene>
<dbReference type="AlphaFoldDB" id="A0A1J5SJF8"/>
<sequence length="202" mass="21380">MPSLADLSRRLNLRHRRHGGRGRLTALLLSDPERLPDPAPLLARLPPGAAVILRAYDDPGRAERAARLAVACRARRLRLLVADDFALAVRLRAGLHLPEHRGRAALSRVRLWRRRGNGPLSMAAHGRAALARAAALGCDAALLSPVFTTGSHPGAPALGLLRLRSLLKGAALPVYALGGLTPTRARALCGCRLAGLAGISGF</sequence>
<comment type="caution">
    <text evidence="2">The sequence shown here is derived from an EMBL/GenBank/DDBJ whole genome shotgun (WGS) entry which is preliminary data.</text>
</comment>
<dbReference type="SUPFAM" id="SSF51391">
    <property type="entry name" value="Thiamin phosphate synthase"/>
    <property type="match status" value="1"/>
</dbReference>
<organism evidence="2">
    <name type="scientific">mine drainage metagenome</name>
    <dbReference type="NCBI Taxonomy" id="410659"/>
    <lineage>
        <taxon>unclassified sequences</taxon>
        <taxon>metagenomes</taxon>
        <taxon>ecological metagenomes</taxon>
    </lineage>
</organism>
<proteinExistence type="predicted"/>
<dbReference type="InterPro" id="IPR022998">
    <property type="entry name" value="ThiamineP_synth_TenI"/>
</dbReference>
<evidence type="ECO:0000259" key="1">
    <source>
        <dbReference type="Pfam" id="PF02581"/>
    </source>
</evidence>
<dbReference type="GO" id="GO:0009228">
    <property type="term" value="P:thiamine biosynthetic process"/>
    <property type="evidence" value="ECO:0007669"/>
    <property type="project" value="UniProtKB-KW"/>
</dbReference>
<feature type="domain" description="Thiamine phosphate synthase/TenI" evidence="1">
    <location>
        <begin position="50"/>
        <end position="201"/>
    </location>
</feature>